<proteinExistence type="inferred from homology"/>
<dbReference type="InterPro" id="IPR036291">
    <property type="entry name" value="NAD(P)-bd_dom_sf"/>
</dbReference>
<name>A0A2W2DWP6_9ACTN</name>
<comment type="similarity">
    <text evidence="1">Belongs to the short-chain dehydrogenases/reductases (SDR) family.</text>
</comment>
<protein>
    <recommendedName>
        <fullName evidence="3">Ketoreductase domain-containing protein</fullName>
    </recommendedName>
</protein>
<feature type="domain" description="Ketoreductase" evidence="3">
    <location>
        <begin position="15"/>
        <end position="190"/>
    </location>
</feature>
<dbReference type="SUPFAM" id="SSF51735">
    <property type="entry name" value="NAD(P)-binding Rossmann-fold domains"/>
    <property type="match status" value="1"/>
</dbReference>
<evidence type="ECO:0000256" key="2">
    <source>
        <dbReference type="ARBA" id="ARBA00023002"/>
    </source>
</evidence>
<evidence type="ECO:0000259" key="3">
    <source>
        <dbReference type="SMART" id="SM00822"/>
    </source>
</evidence>
<dbReference type="PRINTS" id="PR00080">
    <property type="entry name" value="SDRFAMILY"/>
</dbReference>
<accession>A0A2W2DWP6</accession>
<dbReference type="Pfam" id="PF13561">
    <property type="entry name" value="adh_short_C2"/>
    <property type="match status" value="1"/>
</dbReference>
<reference evidence="4 5" key="1">
    <citation type="submission" date="2018-01" db="EMBL/GenBank/DDBJ databases">
        <title>Draft genome sequence of Nonomuraea sp. KC333.</title>
        <authorList>
            <person name="Sahin N."/>
            <person name="Saygin H."/>
            <person name="Ay H."/>
        </authorList>
    </citation>
    <scope>NUCLEOTIDE SEQUENCE [LARGE SCALE GENOMIC DNA]</scope>
    <source>
        <strain evidence="4 5">KC333</strain>
    </source>
</reference>
<dbReference type="PANTHER" id="PTHR42760">
    <property type="entry name" value="SHORT-CHAIN DEHYDROGENASES/REDUCTASES FAMILY MEMBER"/>
    <property type="match status" value="1"/>
</dbReference>
<comment type="caution">
    <text evidence="4">The sequence shown here is derived from an EMBL/GenBank/DDBJ whole genome shotgun (WGS) entry which is preliminary data.</text>
</comment>
<dbReference type="InterPro" id="IPR020904">
    <property type="entry name" value="Sc_DH/Rdtase_CS"/>
</dbReference>
<gene>
    <name evidence="4" type="ORF">C1J01_26525</name>
</gene>
<dbReference type="GO" id="GO:0030497">
    <property type="term" value="P:fatty acid elongation"/>
    <property type="evidence" value="ECO:0007669"/>
    <property type="project" value="TreeGrafter"/>
</dbReference>
<evidence type="ECO:0000313" key="4">
    <source>
        <dbReference type="EMBL" id="PZG14601.1"/>
    </source>
</evidence>
<dbReference type="PANTHER" id="PTHR42760:SF40">
    <property type="entry name" value="3-OXOACYL-[ACYL-CARRIER-PROTEIN] REDUCTASE, CHLOROPLASTIC"/>
    <property type="match status" value="1"/>
</dbReference>
<dbReference type="PROSITE" id="PS00061">
    <property type="entry name" value="ADH_SHORT"/>
    <property type="match status" value="1"/>
</dbReference>
<dbReference type="SMART" id="SM00822">
    <property type="entry name" value="PKS_KR"/>
    <property type="match status" value="1"/>
</dbReference>
<dbReference type="Proteomes" id="UP000249304">
    <property type="component" value="Unassembled WGS sequence"/>
</dbReference>
<dbReference type="FunFam" id="3.40.50.720:FF:000084">
    <property type="entry name" value="Short-chain dehydrogenase reductase"/>
    <property type="match status" value="1"/>
</dbReference>
<dbReference type="InterPro" id="IPR002347">
    <property type="entry name" value="SDR_fam"/>
</dbReference>
<dbReference type="RefSeq" id="WP_111181698.1">
    <property type="nucleotide sequence ID" value="NZ_POUD01000124.1"/>
</dbReference>
<dbReference type="InterPro" id="IPR057326">
    <property type="entry name" value="KR_dom"/>
</dbReference>
<keyword evidence="5" id="KW-1185">Reference proteome</keyword>
<dbReference type="AlphaFoldDB" id="A0A2W2DWP6"/>
<keyword evidence="2" id="KW-0560">Oxidoreductase</keyword>
<dbReference type="OrthoDB" id="286404at2"/>
<dbReference type="Gene3D" id="3.40.50.720">
    <property type="entry name" value="NAD(P)-binding Rossmann-like Domain"/>
    <property type="match status" value="1"/>
</dbReference>
<dbReference type="GO" id="GO:0016616">
    <property type="term" value="F:oxidoreductase activity, acting on the CH-OH group of donors, NAD or NADP as acceptor"/>
    <property type="evidence" value="ECO:0007669"/>
    <property type="project" value="TreeGrafter"/>
</dbReference>
<dbReference type="EMBL" id="POUD01000124">
    <property type="protein sequence ID" value="PZG14601.1"/>
    <property type="molecule type" value="Genomic_DNA"/>
</dbReference>
<sequence length="253" mass="25488">MSDSPTAPPSAAFASSVIVTGAAGGIGRACALAAARAGAAVTLADRDPERLAAVAAEIGPGALAVPADVTDEAQCVRLVEAAVERHGRIDGMVLSAGVARHVPLTEMTLREWQDMLAVHLTSAFLCLREAARAMTGGGSVVCIASSAAAGLGPLHQAHYVAAKAGALGLVRAAARELGPAGIRVNAVSPGFTATPMNDGLFTAEDVRRRELASPLGRVANPEDVAAAVTYLLSDATAFTTGQTLHVNGGTHMP</sequence>
<organism evidence="4 5">
    <name type="scientific">Nonomuraea aridisoli</name>
    <dbReference type="NCBI Taxonomy" id="2070368"/>
    <lineage>
        <taxon>Bacteria</taxon>
        <taxon>Bacillati</taxon>
        <taxon>Actinomycetota</taxon>
        <taxon>Actinomycetes</taxon>
        <taxon>Streptosporangiales</taxon>
        <taxon>Streptosporangiaceae</taxon>
        <taxon>Nonomuraea</taxon>
    </lineage>
</organism>
<dbReference type="PRINTS" id="PR00081">
    <property type="entry name" value="GDHRDH"/>
</dbReference>
<evidence type="ECO:0000313" key="5">
    <source>
        <dbReference type="Proteomes" id="UP000249304"/>
    </source>
</evidence>
<evidence type="ECO:0000256" key="1">
    <source>
        <dbReference type="ARBA" id="ARBA00006484"/>
    </source>
</evidence>